<comment type="caution">
    <text evidence="1">The sequence shown here is derived from an EMBL/GenBank/DDBJ whole genome shotgun (WGS) entry which is preliminary data.</text>
</comment>
<name>A0AAW3ZZD0_9BACT</name>
<reference evidence="1 2" key="1">
    <citation type="submission" date="2015-08" db="EMBL/GenBank/DDBJ databases">
        <title>Comparative genomics of the Campylobacter concisus group.</title>
        <authorList>
            <person name="Yee E."/>
            <person name="Chapman M.H."/>
            <person name="Huynh S."/>
            <person name="Bono J.L."/>
            <person name="On S.L."/>
            <person name="St Leger J."/>
            <person name="Foster G."/>
            <person name="Parker C.T."/>
            <person name="Miller W.G."/>
        </authorList>
    </citation>
    <scope>NUCLEOTIDE SEQUENCE [LARGE SCALE GENOMIC DNA]</scope>
    <source>
        <strain evidence="1 2">RM9337</strain>
    </source>
</reference>
<dbReference type="Proteomes" id="UP000650616">
    <property type="component" value="Unassembled WGS sequence"/>
</dbReference>
<accession>A0AAW3ZZD0</accession>
<dbReference type="PROSITE" id="PS51257">
    <property type="entry name" value="PROKAR_LIPOPROTEIN"/>
    <property type="match status" value="1"/>
</dbReference>
<keyword evidence="2" id="KW-1185">Reference proteome</keyword>
<evidence type="ECO:0008006" key="3">
    <source>
        <dbReference type="Google" id="ProtNLM"/>
    </source>
</evidence>
<organism evidence="1 2">
    <name type="scientific">Campylobacter californiensis</name>
    <dbReference type="NCBI Taxonomy" id="1032243"/>
    <lineage>
        <taxon>Bacteria</taxon>
        <taxon>Pseudomonadati</taxon>
        <taxon>Campylobacterota</taxon>
        <taxon>Epsilonproteobacteria</taxon>
        <taxon>Campylobacterales</taxon>
        <taxon>Campylobacteraceae</taxon>
        <taxon>Campylobacter</taxon>
    </lineage>
</organism>
<protein>
    <recommendedName>
        <fullName evidence="3">Outer membrane liproprotein</fullName>
    </recommendedName>
</protein>
<gene>
    <name evidence="1" type="ORF">CCAL9337_08970</name>
</gene>
<evidence type="ECO:0000313" key="1">
    <source>
        <dbReference type="EMBL" id="MBE3608850.1"/>
    </source>
</evidence>
<dbReference type="RefSeq" id="WP_170017236.1">
    <property type="nucleotide sequence ID" value="NZ_CP012545.1"/>
</dbReference>
<proteinExistence type="predicted"/>
<sequence>MFWFKNLFLALFVTLFLSGCGYKFFGTEHGYKMDDETKTAFNEVMRLKVDCSECSQNFLAKTITINGREYTSDVAIKCCLSKNLIDTDIGLKKVYIHRITDGRESAKGIEYTNKYDQKWLYDTRPSLEALFYTFLEDELNSRGILVVGTQTSPYTYRLDFDFRNFWATYDYDSKILSGRLSGNLVISNINFKRNLGISTKQQVKRLNANQAKDFDFFVALLVKQAAIKVAGEISKI</sequence>
<dbReference type="AlphaFoldDB" id="A0AAW3ZZD0"/>
<dbReference type="EMBL" id="LIWG01000016">
    <property type="protein sequence ID" value="MBE3608850.1"/>
    <property type="molecule type" value="Genomic_DNA"/>
</dbReference>
<evidence type="ECO:0000313" key="2">
    <source>
        <dbReference type="Proteomes" id="UP000650616"/>
    </source>
</evidence>